<comment type="similarity">
    <text evidence="1">Belongs to the UDP-glycosyltransferase family.</text>
</comment>
<dbReference type="Gene3D" id="3.40.50.2000">
    <property type="entry name" value="Glycogen Phosphorylase B"/>
    <property type="match status" value="2"/>
</dbReference>
<evidence type="ECO:0000256" key="1">
    <source>
        <dbReference type="ARBA" id="ARBA00009995"/>
    </source>
</evidence>
<evidence type="ECO:0000256" key="2">
    <source>
        <dbReference type="ARBA" id="ARBA00022676"/>
    </source>
</evidence>
<name>A0A6A2X3F3_HIBSY</name>
<reference evidence="3" key="1">
    <citation type="submission" date="2019-09" db="EMBL/GenBank/DDBJ databases">
        <title>Draft genome information of white flower Hibiscus syriacus.</title>
        <authorList>
            <person name="Kim Y.-M."/>
        </authorList>
    </citation>
    <scope>NUCLEOTIDE SEQUENCE [LARGE SCALE GENOMIC DNA]</scope>
    <source>
        <strain evidence="3">YM2019G1</strain>
    </source>
</reference>
<protein>
    <submittedName>
        <fullName evidence="3">Uncharacterized protein</fullName>
    </submittedName>
</protein>
<organism evidence="3 4">
    <name type="scientific">Hibiscus syriacus</name>
    <name type="common">Rose of Sharon</name>
    <dbReference type="NCBI Taxonomy" id="106335"/>
    <lineage>
        <taxon>Eukaryota</taxon>
        <taxon>Viridiplantae</taxon>
        <taxon>Streptophyta</taxon>
        <taxon>Embryophyta</taxon>
        <taxon>Tracheophyta</taxon>
        <taxon>Spermatophyta</taxon>
        <taxon>Magnoliopsida</taxon>
        <taxon>eudicotyledons</taxon>
        <taxon>Gunneridae</taxon>
        <taxon>Pentapetalae</taxon>
        <taxon>rosids</taxon>
        <taxon>malvids</taxon>
        <taxon>Malvales</taxon>
        <taxon>Malvaceae</taxon>
        <taxon>Malvoideae</taxon>
        <taxon>Hibiscus</taxon>
    </lineage>
</organism>
<keyword evidence="2" id="KW-0808">Transferase</keyword>
<keyword evidence="4" id="KW-1185">Reference proteome</keyword>
<dbReference type="GO" id="GO:0035251">
    <property type="term" value="F:UDP-glucosyltransferase activity"/>
    <property type="evidence" value="ECO:0007669"/>
    <property type="project" value="TreeGrafter"/>
</dbReference>
<sequence>MTKLFAMTGTVKTTIVTPPLNAPFVSTTSKSSGVNLDMNRKFFMAADLFQQPFEQMVQECKPDCLVVDMFFTWATDTAHKFGIPSAAQLKEIALAIEMTGHNFIWVIRKEHEEEGWLPEGFEKRMEGKGVIIRCFSWFADGDLAGVRGAVPQ</sequence>
<evidence type="ECO:0000313" key="3">
    <source>
        <dbReference type="EMBL" id="KAE8661545.1"/>
    </source>
</evidence>
<dbReference type="EMBL" id="VEPZ02001720">
    <property type="protein sequence ID" value="KAE8661545.1"/>
    <property type="molecule type" value="Genomic_DNA"/>
</dbReference>
<proteinExistence type="inferred from homology"/>
<gene>
    <name evidence="3" type="ORF">F3Y22_tig00113725pilonHSYRG00925</name>
</gene>
<dbReference type="PANTHER" id="PTHR48047">
    <property type="entry name" value="GLYCOSYLTRANSFERASE"/>
    <property type="match status" value="1"/>
</dbReference>
<evidence type="ECO:0000313" key="4">
    <source>
        <dbReference type="Proteomes" id="UP000436088"/>
    </source>
</evidence>
<dbReference type="AlphaFoldDB" id="A0A6A2X3F3"/>
<dbReference type="SUPFAM" id="SSF53756">
    <property type="entry name" value="UDP-Glycosyltransferase/glycogen phosphorylase"/>
    <property type="match status" value="2"/>
</dbReference>
<dbReference type="Proteomes" id="UP000436088">
    <property type="component" value="Unassembled WGS sequence"/>
</dbReference>
<comment type="caution">
    <text evidence="3">The sequence shown here is derived from an EMBL/GenBank/DDBJ whole genome shotgun (WGS) entry which is preliminary data.</text>
</comment>
<accession>A0A6A2X3F3</accession>
<keyword evidence="2" id="KW-0328">Glycosyltransferase</keyword>
<dbReference type="PANTHER" id="PTHR48047:SF182">
    <property type="entry name" value="GLYCOSYLTRANSFERASE"/>
    <property type="match status" value="1"/>
</dbReference>